<evidence type="ECO:0000259" key="3">
    <source>
        <dbReference type="Pfam" id="PF06904"/>
    </source>
</evidence>
<sequence>MMMRIAAALLATISLTAASLPTEGPLPEAKPAEAERSSDKSLPDNTKFPETKDIPTPAAKPQPPAEAETPGKQPSSEPQSPTKPGTEAESKTETKSKTPEEPAVPNIIKEDPQAYAACLSDLKAMGAEFTEAESISEEDGTCGIEKPIRLTSPLPGIKLSDPSPLRCEAALALSHWLKDTVQPALKVAFPDKQIVGVRNAASYACRKRNHAETGKISEHAKGNAIDVIALEFDKGDAIEMKPKTEDPTLEGAFQRTATAGACLHFRTVLSPGSDATHEDHLHLDVLERKGDYRYCR</sequence>
<dbReference type="Proteomes" id="UP000519897">
    <property type="component" value="Unassembled WGS sequence"/>
</dbReference>
<evidence type="ECO:0000313" key="4">
    <source>
        <dbReference type="EMBL" id="MBB4141612.1"/>
    </source>
</evidence>
<keyword evidence="5" id="KW-1185">Reference proteome</keyword>
<feature type="domain" description="Extensin-like C-terminal" evidence="3">
    <location>
        <begin position="117"/>
        <end position="296"/>
    </location>
</feature>
<accession>A0A7W6PQ69</accession>
<feature type="region of interest" description="Disordered" evidence="1">
    <location>
        <begin position="18"/>
        <end position="109"/>
    </location>
</feature>
<gene>
    <name evidence="4" type="ORF">GGQ72_000111</name>
</gene>
<feature type="chain" id="PRO_5030853329" description="Extensin-like C-terminal domain-containing protein" evidence="2">
    <location>
        <begin position="18"/>
        <end position="296"/>
    </location>
</feature>
<feature type="compositionally biased region" description="Basic and acidic residues" evidence="1">
    <location>
        <begin position="30"/>
        <end position="53"/>
    </location>
</feature>
<dbReference type="Pfam" id="PF06904">
    <property type="entry name" value="Extensin-like_C"/>
    <property type="match status" value="1"/>
</dbReference>
<feature type="compositionally biased region" description="Polar residues" evidence="1">
    <location>
        <begin position="72"/>
        <end position="83"/>
    </location>
</feature>
<evidence type="ECO:0000313" key="5">
    <source>
        <dbReference type="Proteomes" id="UP000519897"/>
    </source>
</evidence>
<reference evidence="4 5" key="1">
    <citation type="submission" date="2020-08" db="EMBL/GenBank/DDBJ databases">
        <title>Genomic Encyclopedia of Type Strains, Phase IV (KMG-IV): sequencing the most valuable type-strain genomes for metagenomic binning, comparative biology and taxonomic classification.</title>
        <authorList>
            <person name="Goeker M."/>
        </authorList>
    </citation>
    <scope>NUCLEOTIDE SEQUENCE [LARGE SCALE GENOMIC DNA]</scope>
    <source>
        <strain evidence="4 5">DSM 29514</strain>
    </source>
</reference>
<feature type="compositionally biased region" description="Basic and acidic residues" evidence="1">
    <location>
        <begin position="86"/>
        <end position="100"/>
    </location>
</feature>
<organism evidence="4 5">
    <name type="scientific">Rhizobium rhizoryzae</name>
    <dbReference type="NCBI Taxonomy" id="451876"/>
    <lineage>
        <taxon>Bacteria</taxon>
        <taxon>Pseudomonadati</taxon>
        <taxon>Pseudomonadota</taxon>
        <taxon>Alphaproteobacteria</taxon>
        <taxon>Hyphomicrobiales</taxon>
        <taxon>Rhizobiaceae</taxon>
        <taxon>Rhizobium/Agrobacterium group</taxon>
        <taxon>Rhizobium</taxon>
    </lineage>
</organism>
<protein>
    <recommendedName>
        <fullName evidence="3">Extensin-like C-terminal domain-containing protein</fullName>
    </recommendedName>
</protein>
<dbReference type="AlphaFoldDB" id="A0A7W6PQ69"/>
<name>A0A7W6PQ69_9HYPH</name>
<feature type="signal peptide" evidence="2">
    <location>
        <begin position="1"/>
        <end position="17"/>
    </location>
</feature>
<dbReference type="EMBL" id="JACIEC010000001">
    <property type="protein sequence ID" value="MBB4141612.1"/>
    <property type="molecule type" value="Genomic_DNA"/>
</dbReference>
<keyword evidence="2" id="KW-0732">Signal</keyword>
<dbReference type="InterPro" id="IPR009683">
    <property type="entry name" value="Extensin-like_C"/>
</dbReference>
<evidence type="ECO:0000256" key="1">
    <source>
        <dbReference type="SAM" id="MobiDB-lite"/>
    </source>
</evidence>
<dbReference type="RefSeq" id="WP_246251421.1">
    <property type="nucleotide sequence ID" value="NZ_CP049250.1"/>
</dbReference>
<proteinExistence type="predicted"/>
<evidence type="ECO:0000256" key="2">
    <source>
        <dbReference type="SAM" id="SignalP"/>
    </source>
</evidence>
<comment type="caution">
    <text evidence="4">The sequence shown here is derived from an EMBL/GenBank/DDBJ whole genome shotgun (WGS) entry which is preliminary data.</text>
</comment>